<dbReference type="SUPFAM" id="SSF141571">
    <property type="entry name" value="Pentapeptide repeat-like"/>
    <property type="match status" value="1"/>
</dbReference>
<evidence type="ECO:0000313" key="3">
    <source>
        <dbReference type="EMBL" id="AFZ46427.1"/>
    </source>
</evidence>
<dbReference type="BioCyc" id="CSTA292563:G1353-451-MONOMER"/>
<accession>K9YIX3</accession>
<dbReference type="Gene3D" id="1.25.40.10">
    <property type="entry name" value="Tetratricopeptide repeat domain"/>
    <property type="match status" value="1"/>
</dbReference>
<keyword evidence="2" id="KW-0732">Signal</keyword>
<dbReference type="SMART" id="SM00028">
    <property type="entry name" value="TPR"/>
    <property type="match status" value="2"/>
</dbReference>
<evidence type="ECO:0000256" key="1">
    <source>
        <dbReference type="PROSITE-ProRule" id="PRU00339"/>
    </source>
</evidence>
<keyword evidence="1" id="KW-0802">TPR repeat</keyword>
<dbReference type="Proteomes" id="UP000010483">
    <property type="component" value="Chromosome"/>
</dbReference>
<dbReference type="Pfam" id="PF00805">
    <property type="entry name" value="Pentapeptide"/>
    <property type="match status" value="2"/>
</dbReference>
<dbReference type="SUPFAM" id="SSF48452">
    <property type="entry name" value="TPR-like"/>
    <property type="match status" value="1"/>
</dbReference>
<feature type="chain" id="PRO_5003938463" evidence="2">
    <location>
        <begin position="22"/>
        <end position="260"/>
    </location>
</feature>
<keyword evidence="4" id="KW-1185">Reference proteome</keyword>
<dbReference type="PANTHER" id="PTHR47200:SF2">
    <property type="entry name" value="THYLAKOID LUMENAL 15 KDA PROTEIN 1, CHLOROPLASTIC"/>
    <property type="match status" value="1"/>
</dbReference>
<gene>
    <name evidence="3" type="ordered locus">Cyast_0447</name>
</gene>
<feature type="signal peptide" evidence="2">
    <location>
        <begin position="1"/>
        <end position="21"/>
    </location>
</feature>
<dbReference type="PANTHER" id="PTHR47200">
    <property type="entry name" value="THYLAKOID LUMENAL 15 KDA PROTEIN 1, CHLOROPLASTIC"/>
    <property type="match status" value="1"/>
</dbReference>
<dbReference type="eggNOG" id="COG1357">
    <property type="taxonomic scope" value="Bacteria"/>
</dbReference>
<protein>
    <submittedName>
        <fullName evidence="3">Pentapeptide repeat protein</fullName>
    </submittedName>
</protein>
<sequence>MKKSLILLTLITTFVPTAVKAENLAHLSQLLRTKECQECDLSEAGLVMANLSGANLVGANLVGANLSRANLNGANLSGANLTGASLHGANLTGVNLTGAILNQTDLRNARVVGANFEQTNLNNAYIDGIIGMPTNVFSAEQFFAWALAEDRRGNYPQALNYYNTAIELDPDMAAAYLARGVIRARYDRMNIAIEDFRRAETIYTKENNEEGLSLANQFIELSEAKLESPRNPIAPPNQGSPAFVQAVGGILPFLFRFLAF</sequence>
<dbReference type="KEGG" id="csn:Cyast_0447"/>
<dbReference type="InterPro" id="IPR044213">
    <property type="entry name" value="At2g44920-like"/>
</dbReference>
<evidence type="ECO:0000313" key="4">
    <source>
        <dbReference type="Proteomes" id="UP000010483"/>
    </source>
</evidence>
<dbReference type="AlphaFoldDB" id="K9YIX3"/>
<dbReference type="PATRIC" id="fig|292563.3.peg.464"/>
<evidence type="ECO:0000256" key="2">
    <source>
        <dbReference type="SAM" id="SignalP"/>
    </source>
</evidence>
<dbReference type="Gene3D" id="2.160.20.80">
    <property type="entry name" value="E3 ubiquitin-protein ligase SopA"/>
    <property type="match status" value="1"/>
</dbReference>
<dbReference type="InterPro" id="IPR011990">
    <property type="entry name" value="TPR-like_helical_dom_sf"/>
</dbReference>
<dbReference type="InterPro" id="IPR001646">
    <property type="entry name" value="5peptide_repeat"/>
</dbReference>
<proteinExistence type="predicted"/>
<dbReference type="EMBL" id="CP003940">
    <property type="protein sequence ID" value="AFZ46427.1"/>
    <property type="molecule type" value="Genomic_DNA"/>
</dbReference>
<dbReference type="InterPro" id="IPR019734">
    <property type="entry name" value="TPR_rpt"/>
</dbReference>
<reference evidence="4" key="1">
    <citation type="journal article" date="2013" name="Proc. Natl. Acad. Sci. U.S.A.">
        <title>Improving the coverage of the cyanobacterial phylum using diversity-driven genome sequencing.</title>
        <authorList>
            <person name="Shih P.M."/>
            <person name="Wu D."/>
            <person name="Latifi A."/>
            <person name="Axen S.D."/>
            <person name="Fewer D.P."/>
            <person name="Talla E."/>
            <person name="Calteau A."/>
            <person name="Cai F."/>
            <person name="Tandeau de Marsac N."/>
            <person name="Rippka R."/>
            <person name="Herdman M."/>
            <person name="Sivonen K."/>
            <person name="Coursin T."/>
            <person name="Laurent T."/>
            <person name="Goodwin L."/>
            <person name="Nolan M."/>
            <person name="Davenport K.W."/>
            <person name="Han C.S."/>
            <person name="Rubin E.M."/>
            <person name="Eisen J.A."/>
            <person name="Woyke T."/>
            <person name="Gugger M."/>
            <person name="Kerfeld C.A."/>
        </authorList>
    </citation>
    <scope>NUCLEOTIDE SEQUENCE [LARGE SCALE GENOMIC DNA]</scope>
    <source>
        <strain evidence="4">ATCC 29140 / PCC 7202</strain>
    </source>
</reference>
<name>K9YIX3_CYASC</name>
<dbReference type="PROSITE" id="PS50005">
    <property type="entry name" value="TPR"/>
    <property type="match status" value="1"/>
</dbReference>
<dbReference type="STRING" id="292563.Cyast_0447"/>
<organism evidence="3 4">
    <name type="scientific">Cyanobacterium stanieri (strain ATCC 29140 / PCC 7202)</name>
    <dbReference type="NCBI Taxonomy" id="292563"/>
    <lineage>
        <taxon>Bacteria</taxon>
        <taxon>Bacillati</taxon>
        <taxon>Cyanobacteriota</taxon>
        <taxon>Cyanophyceae</taxon>
        <taxon>Oscillatoriophycideae</taxon>
        <taxon>Chroococcales</taxon>
        <taxon>Geminocystaceae</taxon>
        <taxon>Cyanobacterium</taxon>
    </lineage>
</organism>
<dbReference type="Pfam" id="PF13414">
    <property type="entry name" value="TPR_11"/>
    <property type="match status" value="1"/>
</dbReference>
<feature type="repeat" description="TPR" evidence="1">
    <location>
        <begin position="139"/>
        <end position="172"/>
    </location>
</feature>
<dbReference type="HOGENOM" id="CLU_080449_0_0_3"/>